<feature type="region of interest" description="Disordered" evidence="1">
    <location>
        <begin position="100"/>
        <end position="119"/>
    </location>
</feature>
<gene>
    <name evidence="3" type="ORF">CFO_g3574</name>
</gene>
<reference evidence="3 4" key="1">
    <citation type="submission" date="2015-04" db="EMBL/GenBank/DDBJ databases">
        <title>Genome sequence of Ceratocystis platani, a major pathogen of plane trees.</title>
        <authorList>
            <person name="Belbahri L."/>
        </authorList>
    </citation>
    <scope>NUCLEOTIDE SEQUENCE [LARGE SCALE GENOMIC DNA]</scope>
    <source>
        <strain evidence="3 4">CFO</strain>
    </source>
</reference>
<feature type="region of interest" description="Disordered" evidence="1">
    <location>
        <begin position="1"/>
        <end position="65"/>
    </location>
</feature>
<evidence type="ECO:0000313" key="4">
    <source>
        <dbReference type="Proteomes" id="UP000034841"/>
    </source>
</evidence>
<dbReference type="EMBL" id="LBBL01000183">
    <property type="protein sequence ID" value="KKF94066.1"/>
    <property type="molecule type" value="Genomic_DNA"/>
</dbReference>
<dbReference type="AlphaFoldDB" id="A0A0F8AZU4"/>
<feature type="compositionally biased region" description="Polar residues" evidence="1">
    <location>
        <begin position="14"/>
        <end position="23"/>
    </location>
</feature>
<organism evidence="3 4">
    <name type="scientific">Ceratocystis fimbriata f. sp. platani</name>
    <dbReference type="NCBI Taxonomy" id="88771"/>
    <lineage>
        <taxon>Eukaryota</taxon>
        <taxon>Fungi</taxon>
        <taxon>Dikarya</taxon>
        <taxon>Ascomycota</taxon>
        <taxon>Pezizomycotina</taxon>
        <taxon>Sordariomycetes</taxon>
        <taxon>Hypocreomycetidae</taxon>
        <taxon>Microascales</taxon>
        <taxon>Ceratocystidaceae</taxon>
        <taxon>Ceratocystis</taxon>
    </lineage>
</organism>
<evidence type="ECO:0000256" key="1">
    <source>
        <dbReference type="SAM" id="MobiDB-lite"/>
    </source>
</evidence>
<keyword evidence="2" id="KW-0812">Transmembrane</keyword>
<comment type="caution">
    <text evidence="3">The sequence shown here is derived from an EMBL/GenBank/DDBJ whole genome shotgun (WGS) entry which is preliminary data.</text>
</comment>
<feature type="transmembrane region" description="Helical" evidence="2">
    <location>
        <begin position="197"/>
        <end position="219"/>
    </location>
</feature>
<feature type="compositionally biased region" description="Basic and acidic residues" evidence="1">
    <location>
        <begin position="25"/>
        <end position="35"/>
    </location>
</feature>
<evidence type="ECO:0000313" key="3">
    <source>
        <dbReference type="EMBL" id="KKF94066.1"/>
    </source>
</evidence>
<proteinExistence type="predicted"/>
<evidence type="ECO:0000256" key="2">
    <source>
        <dbReference type="SAM" id="Phobius"/>
    </source>
</evidence>
<accession>A0A0F8AZU4</accession>
<protein>
    <submittedName>
        <fullName evidence="3">Uncharacterized protein</fullName>
    </submittedName>
</protein>
<keyword evidence="4" id="KW-1185">Reference proteome</keyword>
<name>A0A0F8AZU4_CERFI</name>
<feature type="compositionally biased region" description="Basic residues" evidence="1">
    <location>
        <begin position="36"/>
        <end position="45"/>
    </location>
</feature>
<keyword evidence="2" id="KW-1133">Transmembrane helix</keyword>
<dbReference type="Proteomes" id="UP000034841">
    <property type="component" value="Unassembled WGS sequence"/>
</dbReference>
<feature type="compositionally biased region" description="Basic and acidic residues" evidence="1">
    <location>
        <begin position="107"/>
        <end position="119"/>
    </location>
</feature>
<sequence>MTELASLSIPPANRTETSKSVTPAHTEKDGKPYHYEKRHRHHHHPPGYYARYDPDDDGNGSPYEDFYADFTYDAEDFSGPFSDDSQSDVICAPKANSAGLDLQPTEMEGKNDADEKADPEQDGVAAIVLTGMKITWVDGEVALAGGVAISVSITMRAAMADVIPPTITVPAGMCLTISGINSLEILMDLMAGPVTSVLLLISPPGPVFLVIAVLLALLAPPVLPPSP</sequence>
<keyword evidence="2" id="KW-0472">Membrane</keyword>